<evidence type="ECO:0000313" key="10">
    <source>
        <dbReference type="Proteomes" id="UP000800039"/>
    </source>
</evidence>
<keyword evidence="10" id="KW-1185">Reference proteome</keyword>
<evidence type="ECO:0000259" key="8">
    <source>
        <dbReference type="Pfam" id="PF20222"/>
    </source>
</evidence>
<sequence>MTAGFDKLIDYLLSEIALCGVQGAGSADLRRFIKSFYDQSQTDEASPTSSKQASGPPPGGLGRTFHERVWDWVSNHTDIRITYKNEVKHYSLSEFEAAELQVSGATGAVSSIDVEQLPPTPINGPTQPTQPLLAMREALRERLLKEGHKLGKPTALATQAPTSTSRQFPRTIPEGTPVATPIFDEPDPTITTPRLYASQNRIWQALTGHSIDLKKVPSMEFVLLSLIAARGPNGITQPDLTQLSGQDKRSVPHRTNELARKGYIVKNPVQAGKIRTSLCVHTKFISQSHFLSSGAVEDVFQEGTFLLSGFVHLLYRTLKDDGIVPTRDIRKKLGVPMTTWNKRATQGALIRLDQTGMIKRFRVRKKHSEDSWATCIQVLREPRDEDVNNLGFRRQPTTIDETVDELLDEDVDGDTLMRDLEVDMLDNAHGEGDVNAEPRHAIEDSGRIPPQWTPDRFFANIIYDAVALGGANGVDASMLRDRIIGPFWRRPIESYVTRLTDDWEKTQPLPLRHLAIIRDSRNTEEKKFIHYVYRTYENFQKAVDLGEVHWEGVSKPITKETGAAKHGGSKKNNTKDVALNAWGFPNLNLKDLVRSDGSATLSEVRLAIVHPRKYGPRWDNALTREIGYEKSETPITKKKFPRAKPIRQNQGDGEGSSQPSVRVPKISKSKRKVANLCLTLEQRVFLGLKPTGRLSKRAEKQILAHRRNTGDPESLPDKITEEPVQRGQPPLMTAEERVAQGLPAKGRLGLARENKIREERGLVKLAKKTTTKREKKPVKEPALLSKEQRLAFGWKGHGRLPQDLIDGLRQEREDGISLEDSNVLPKYMDMMKAKAGTLAASETADSVENEATILEQPSSSIGDVGHDQAPEPTDDDIDRASSLPTVLGKREAHDEDPVSQSQKKQRTTDESQQGTRTRVTHPAALLNEAAASMTILSDSRSGTPLAVMDDEDPMEGTTPTPIRVVENTQGTSHPSHAPAGSKMAKSVGVQQSPAPLANTHAKTLFPLSRPSVLVQPVASNLEPQARAKFEQYTNRSASGLYLNPFARHKSRGRPKKALIATFKLPQLLEYEWFKHDPGHQQDPTHTTSKEVPVASPKHGIQQYLDNTDPRPMLGTKTSLQPHTMTSPTSGTDSNKLHAGQPDDINVNRHPSITNDSTLSTPVLPFVVNEDNAEKQVQPTPRALNASPEAQALSTALPDDTEELQEQRRQSPENLQFSSDLDKEVHDKHSLSQQLLAAATGNTVEASAEPPVQQVLPVSHPTAAWAAINASTSHKPSPYRSPYAPSSRSESTPPPQVTENATSTNFSAASASLPQTPLGDEREDNSFPEGVYSAILEVEAPPTAKLKSRGKKDQATGGSGLLFRRQIIREIIDLCKGVFPDGGEIGRPFHKLWTERHGHKENVKEPIASTVNTTMRNMCTNPKFGLKRMVFLVKNKHGPFTTERAMITYAHFTPRSPEVLQMAYKIANFSLEKSHQYFPDEISHLVDDTSLYYPVRVARKDESIVLNQLNPVKPELEAQIKQAQKRRRNDMARQKRLEDKARKAQNAQVEEAPSKKGPETDGIPHAKRARLASLNDKNKRYRRAPLQSSDIDPIDEAKEGQEIAKPHAVATLHSEVTPLISTHSWVAPIVGRYTPDDEEDESSEPEESDDESSDSPVGETQKDPANGHDPSFLLQIPEQLRPTNNATSAAEPTSKGTVQASVVSQKGNKRVRITDPSAERSQKKVRLNTAEAAISGNADVSYGSNAGSDTSAPFETEDDDEDDEEDVRPKEKRRRKTYGKRQTGKPGPLPTLLERLTGLTGDPNDPIYQLPTRKERQRTTTRPWNEKKNNTVNKKRKERNYTEILDPVDKFKKLCCTLVLASSMPGEDGSVDWGIVEKVYNTDKFFDITRTKKLWTWMQVNMDAQLTESTSIFQSSFLQAYADGKFAAIENPETYDWASIVQWAMRQHTYPEIPLPVYQEALRQFSVDESSYEVLDRLTWYQKKIADRVRTQLQLHYTFAARLHRSRRSDWSPSDTVLKARSWIRANTATPQAQYSGNQAHDKLMGLGTPVLASVVGDYVEKQNLRMRQIKRLLPGRNYTFTKAFAKKFVRPFELNDFMAAIKVKKDMDAAFAHQDPEKRFFNISRCEQDGSVTAILSMVSEGKVKLVPQLPPVNNEFGAPLPRLSVWGFCEGDYIHRAIDRNRLFWDTHVVPTANYQFGSPLQPLPLPLAPAETDEYVQWPSLPDPPLPGKHDPDALLPIWSTLDGQSITWPWWYRILNLVLQPLIFQPGATATDIYAHCPEHTTEIFEIELVLNWLESINAVSKIIGGGYVTKPSFWAAFGDKLLDTEEDWFGGHVKRKAKNHAKQQWREQYNLRHSTLQGRNLERVNNDSAEENGMQEPTHDPEEATREQILKNPKQQYRIMQQALKSRTPQAEDGADLPAAPIPVPLPVQFGQTGVEEEALASVSQTPEVAYTPIHDMDIIGADEDAMGEDIDAEGEVDDGMY</sequence>
<dbReference type="GO" id="GO:0005634">
    <property type="term" value="C:nucleus"/>
    <property type="evidence" value="ECO:0007669"/>
    <property type="project" value="UniProtKB-SubCell"/>
</dbReference>
<comment type="subcellular location">
    <subcellularLocation>
        <location evidence="1">Nucleus</location>
    </subcellularLocation>
</comment>
<feature type="domain" description="Transcription factor tau subunit sfc3/Tfc3 C-terminal" evidence="8">
    <location>
        <begin position="1849"/>
        <end position="2277"/>
    </location>
</feature>
<reference evidence="9" key="1">
    <citation type="submission" date="2020-01" db="EMBL/GenBank/DDBJ databases">
        <authorList>
            <consortium name="DOE Joint Genome Institute"/>
            <person name="Haridas S."/>
            <person name="Albert R."/>
            <person name="Binder M."/>
            <person name="Bloem J."/>
            <person name="Labutti K."/>
            <person name="Salamov A."/>
            <person name="Andreopoulos B."/>
            <person name="Baker S.E."/>
            <person name="Barry K."/>
            <person name="Bills G."/>
            <person name="Bluhm B.H."/>
            <person name="Cannon C."/>
            <person name="Castanera R."/>
            <person name="Culley D.E."/>
            <person name="Daum C."/>
            <person name="Ezra D."/>
            <person name="Gonzalez J.B."/>
            <person name="Henrissat B."/>
            <person name="Kuo A."/>
            <person name="Liang C."/>
            <person name="Lipzen A."/>
            <person name="Lutzoni F."/>
            <person name="Magnuson J."/>
            <person name="Mondo S."/>
            <person name="Nolan M."/>
            <person name="Ohm R."/>
            <person name="Pangilinan J."/>
            <person name="Park H.-J."/>
            <person name="Ramirez L."/>
            <person name="Alfaro M."/>
            <person name="Sun H."/>
            <person name="Tritt A."/>
            <person name="Yoshinaga Y."/>
            <person name="Zwiers L.-H."/>
            <person name="Turgeon B.G."/>
            <person name="Goodwin S.B."/>
            <person name="Spatafora J.W."/>
            <person name="Crous P.W."/>
            <person name="Grigoriev I.V."/>
        </authorList>
    </citation>
    <scope>NUCLEOTIDE SEQUENCE</scope>
    <source>
        <strain evidence="9">CBS 394.84</strain>
    </source>
</reference>
<feature type="compositionally biased region" description="Basic residues" evidence="6">
    <location>
        <begin position="636"/>
        <end position="645"/>
    </location>
</feature>
<evidence type="ECO:0000256" key="1">
    <source>
        <dbReference type="ARBA" id="ARBA00004123"/>
    </source>
</evidence>
<evidence type="ECO:0000256" key="6">
    <source>
        <dbReference type="SAM" id="MobiDB-lite"/>
    </source>
</evidence>
<accession>A0A9P4GL21</accession>
<evidence type="ECO:0000259" key="7">
    <source>
        <dbReference type="Pfam" id="PF04182"/>
    </source>
</evidence>
<gene>
    <name evidence="9" type="ORF">K460DRAFT_363304</name>
</gene>
<feature type="region of interest" description="Disordered" evidence="6">
    <location>
        <begin position="2363"/>
        <end position="2389"/>
    </location>
</feature>
<feature type="region of interest" description="Disordered" evidence="6">
    <location>
        <begin position="1632"/>
        <end position="1827"/>
    </location>
</feature>
<dbReference type="InterPro" id="IPR046488">
    <property type="entry name" value="Sfc3/Tfc3_C"/>
</dbReference>
<feature type="compositionally biased region" description="Low complexity" evidence="6">
    <location>
        <begin position="1275"/>
        <end position="1290"/>
    </location>
</feature>
<feature type="compositionally biased region" description="Basic and acidic residues" evidence="6">
    <location>
        <begin position="1811"/>
        <end position="1827"/>
    </location>
</feature>
<dbReference type="GO" id="GO:0000127">
    <property type="term" value="C:transcription factor TFIIIC complex"/>
    <property type="evidence" value="ECO:0007669"/>
    <property type="project" value="InterPro"/>
</dbReference>
<feature type="compositionally biased region" description="Polar residues" evidence="6">
    <location>
        <begin position="1741"/>
        <end position="1752"/>
    </location>
</feature>
<dbReference type="GeneID" id="63850040"/>
<feature type="compositionally biased region" description="Basic and acidic residues" evidence="6">
    <location>
        <begin position="1528"/>
        <end position="1541"/>
    </location>
</feature>
<feature type="region of interest" description="Disordered" evidence="6">
    <location>
        <begin position="158"/>
        <end position="187"/>
    </location>
</feature>
<feature type="region of interest" description="Disordered" evidence="6">
    <location>
        <begin position="703"/>
        <end position="726"/>
    </location>
</feature>
<feature type="compositionally biased region" description="Polar residues" evidence="6">
    <location>
        <begin position="1680"/>
        <end position="1705"/>
    </location>
</feature>
<feature type="compositionally biased region" description="Polar residues" evidence="6">
    <location>
        <begin position="158"/>
        <end position="168"/>
    </location>
</feature>
<keyword evidence="4" id="KW-0804">Transcription</keyword>
<feature type="region of interest" description="Disordered" evidence="6">
    <location>
        <begin position="40"/>
        <end position="61"/>
    </location>
</feature>
<feature type="compositionally biased region" description="Acidic residues" evidence="6">
    <location>
        <begin position="1635"/>
        <end position="1652"/>
    </location>
</feature>
<feature type="region of interest" description="Disordered" evidence="6">
    <location>
        <begin position="1075"/>
        <end position="1157"/>
    </location>
</feature>
<dbReference type="InterPro" id="IPR007309">
    <property type="entry name" value="TFIIIC_Bblock-bd"/>
</dbReference>
<evidence type="ECO:0000256" key="5">
    <source>
        <dbReference type="ARBA" id="ARBA00023242"/>
    </source>
</evidence>
<feature type="compositionally biased region" description="Polar residues" evidence="6">
    <location>
        <begin position="647"/>
        <end position="660"/>
    </location>
</feature>
<keyword evidence="2" id="KW-0597">Phosphoprotein</keyword>
<dbReference type="EMBL" id="ML976615">
    <property type="protein sequence ID" value="KAF1847197.1"/>
    <property type="molecule type" value="Genomic_DNA"/>
</dbReference>
<dbReference type="InterPro" id="IPR044210">
    <property type="entry name" value="Tfc3-like"/>
</dbReference>
<dbReference type="PANTHER" id="PTHR15180">
    <property type="entry name" value="GENERAL TRANSCRIPTION FACTOR 3C POLYPEPTIDE 1"/>
    <property type="match status" value="1"/>
</dbReference>
<proteinExistence type="predicted"/>
<feature type="region of interest" description="Disordered" evidence="6">
    <location>
        <begin position="854"/>
        <end position="921"/>
    </location>
</feature>
<evidence type="ECO:0000256" key="3">
    <source>
        <dbReference type="ARBA" id="ARBA00023125"/>
    </source>
</evidence>
<feature type="compositionally biased region" description="Acidic residues" evidence="6">
    <location>
        <begin position="1754"/>
        <end position="1765"/>
    </location>
</feature>
<feature type="compositionally biased region" description="Basic and acidic residues" evidence="6">
    <location>
        <begin position="1219"/>
        <end position="1229"/>
    </location>
</feature>
<dbReference type="GO" id="GO:0003677">
    <property type="term" value="F:DNA binding"/>
    <property type="evidence" value="ECO:0007669"/>
    <property type="project" value="UniProtKB-KW"/>
</dbReference>
<protein>
    <recommendedName>
        <fullName evidence="11">B-block binding subunit of TFIIIC domain-containing protein</fullName>
    </recommendedName>
</protein>
<feature type="compositionally biased region" description="Basic and acidic residues" evidence="6">
    <location>
        <begin position="715"/>
        <end position="724"/>
    </location>
</feature>
<feature type="compositionally biased region" description="Polar residues" evidence="6">
    <location>
        <begin position="1115"/>
        <end position="1133"/>
    </location>
</feature>
<evidence type="ECO:0000256" key="2">
    <source>
        <dbReference type="ARBA" id="ARBA00022553"/>
    </source>
</evidence>
<feature type="region of interest" description="Disordered" evidence="6">
    <location>
        <begin position="633"/>
        <end position="664"/>
    </location>
</feature>
<feature type="region of interest" description="Disordered" evidence="6">
    <location>
        <begin position="1268"/>
        <end position="1301"/>
    </location>
</feature>
<keyword evidence="5" id="KW-0539">Nucleus</keyword>
<dbReference type="Pfam" id="PF20222">
    <property type="entry name" value="DUF6581"/>
    <property type="match status" value="1"/>
</dbReference>
<dbReference type="RefSeq" id="XP_040789760.1">
    <property type="nucleotide sequence ID" value="XM_040932789.1"/>
</dbReference>
<organism evidence="9 10">
    <name type="scientific">Cucurbitaria berberidis CBS 394.84</name>
    <dbReference type="NCBI Taxonomy" id="1168544"/>
    <lineage>
        <taxon>Eukaryota</taxon>
        <taxon>Fungi</taxon>
        <taxon>Dikarya</taxon>
        <taxon>Ascomycota</taxon>
        <taxon>Pezizomycotina</taxon>
        <taxon>Dothideomycetes</taxon>
        <taxon>Pleosporomycetidae</taxon>
        <taxon>Pleosporales</taxon>
        <taxon>Pleosporineae</taxon>
        <taxon>Cucurbitariaceae</taxon>
        <taxon>Cucurbitaria</taxon>
    </lineage>
</organism>
<name>A0A9P4GL21_9PLEO</name>
<dbReference type="GO" id="GO:0042791">
    <property type="term" value="P:5S class rRNA transcription by RNA polymerase III"/>
    <property type="evidence" value="ECO:0007669"/>
    <property type="project" value="TreeGrafter"/>
</dbReference>
<feature type="compositionally biased region" description="Basic and acidic residues" evidence="6">
    <location>
        <begin position="1551"/>
        <end position="1563"/>
    </location>
</feature>
<feature type="region of interest" description="Disordered" evidence="6">
    <location>
        <begin position="1197"/>
        <end position="1229"/>
    </location>
</feature>
<feature type="compositionally biased region" description="Basic residues" evidence="6">
    <location>
        <begin position="1769"/>
        <end position="1782"/>
    </location>
</feature>
<keyword evidence="3" id="KW-0238">DNA-binding</keyword>
<feature type="compositionally biased region" description="Polar residues" evidence="6">
    <location>
        <begin position="40"/>
        <end position="53"/>
    </location>
</feature>
<comment type="caution">
    <text evidence="9">The sequence shown here is derived from an EMBL/GenBank/DDBJ whole genome shotgun (WGS) entry which is preliminary data.</text>
</comment>
<evidence type="ECO:0008006" key="11">
    <source>
        <dbReference type="Google" id="ProtNLM"/>
    </source>
</evidence>
<evidence type="ECO:0000256" key="4">
    <source>
        <dbReference type="ARBA" id="ARBA00023163"/>
    </source>
</evidence>
<dbReference type="OrthoDB" id="5403573at2759"/>
<dbReference type="GO" id="GO:0006384">
    <property type="term" value="P:transcription initiation at RNA polymerase III promoter"/>
    <property type="evidence" value="ECO:0007669"/>
    <property type="project" value="InterPro"/>
</dbReference>
<feature type="compositionally biased region" description="Polar residues" evidence="6">
    <location>
        <begin position="1148"/>
        <end position="1157"/>
    </location>
</feature>
<feature type="region of interest" description="Disordered" evidence="6">
    <location>
        <begin position="1519"/>
        <end position="1593"/>
    </location>
</feature>
<dbReference type="Proteomes" id="UP000800039">
    <property type="component" value="Unassembled WGS sequence"/>
</dbReference>
<dbReference type="Pfam" id="PF04182">
    <property type="entry name" value="B-block_TFIIIC"/>
    <property type="match status" value="1"/>
</dbReference>
<feature type="domain" description="B-block binding subunit of TFIIIC" evidence="7">
    <location>
        <begin position="218"/>
        <end position="286"/>
    </location>
</feature>
<evidence type="ECO:0000313" key="9">
    <source>
        <dbReference type="EMBL" id="KAF1847197.1"/>
    </source>
</evidence>
<dbReference type="PANTHER" id="PTHR15180:SF1">
    <property type="entry name" value="GENERAL TRANSCRIPTION FACTOR 3C POLYPEPTIDE 1"/>
    <property type="match status" value="1"/>
</dbReference>